<keyword evidence="3" id="KW-0028">Amino-acid biosynthesis</keyword>
<reference evidence="6" key="1">
    <citation type="journal article" date="2019" name="Int. J. Syst. Evol. Microbiol.">
        <title>The Global Catalogue of Microorganisms (GCM) 10K type strain sequencing project: providing services to taxonomists for standard genome sequencing and annotation.</title>
        <authorList>
            <consortium name="The Broad Institute Genomics Platform"/>
            <consortium name="The Broad Institute Genome Sequencing Center for Infectious Disease"/>
            <person name="Wu L."/>
            <person name="Ma J."/>
        </authorList>
    </citation>
    <scope>NUCLEOTIDE SEQUENCE [LARGE SCALE GENOMIC DNA]</scope>
    <source>
        <strain evidence="6">KACC 11588</strain>
    </source>
</reference>
<dbReference type="Gene3D" id="3.40.640.10">
    <property type="entry name" value="Type I PLP-dependent aspartate aminotransferase-like (Major domain)"/>
    <property type="match status" value="1"/>
</dbReference>
<dbReference type="SUPFAM" id="SSF53383">
    <property type="entry name" value="PLP-dependent transferases"/>
    <property type="match status" value="1"/>
</dbReference>
<dbReference type="InterPro" id="IPR000277">
    <property type="entry name" value="Cys/Met-Metab_PyrdxlP-dep_enz"/>
</dbReference>
<comment type="similarity">
    <text evidence="3">Belongs to the trans-sulfuration enzymes family. MetZ subfamily.</text>
</comment>
<evidence type="ECO:0000313" key="6">
    <source>
        <dbReference type="Proteomes" id="UP001596056"/>
    </source>
</evidence>
<organism evidence="5 6">
    <name type="scientific">Rubellimicrobium aerolatum</name>
    <dbReference type="NCBI Taxonomy" id="490979"/>
    <lineage>
        <taxon>Bacteria</taxon>
        <taxon>Pseudomonadati</taxon>
        <taxon>Pseudomonadota</taxon>
        <taxon>Alphaproteobacteria</taxon>
        <taxon>Rhodobacterales</taxon>
        <taxon>Roseobacteraceae</taxon>
        <taxon>Rubellimicrobium</taxon>
    </lineage>
</organism>
<name>A0ABW0SB69_9RHOB</name>
<dbReference type="PANTHER" id="PTHR11808">
    <property type="entry name" value="TRANS-SULFURATION ENZYME FAMILY MEMBER"/>
    <property type="match status" value="1"/>
</dbReference>
<dbReference type="PIRSF" id="PIRSF001434">
    <property type="entry name" value="CGS"/>
    <property type="match status" value="1"/>
</dbReference>
<dbReference type="InterPro" id="IPR015422">
    <property type="entry name" value="PyrdxlP-dep_Trfase_small"/>
</dbReference>
<evidence type="ECO:0000256" key="4">
    <source>
        <dbReference type="RuleBase" id="RU362118"/>
    </source>
</evidence>
<evidence type="ECO:0000256" key="2">
    <source>
        <dbReference type="ARBA" id="ARBA00022898"/>
    </source>
</evidence>
<evidence type="ECO:0000256" key="3">
    <source>
        <dbReference type="HAMAP-Rule" id="MF_02056"/>
    </source>
</evidence>
<gene>
    <name evidence="3 5" type="primary">metZ</name>
    <name evidence="5" type="ORF">ACFPOC_06890</name>
</gene>
<dbReference type="Gene3D" id="3.90.1150.10">
    <property type="entry name" value="Aspartate Aminotransferase, domain 1"/>
    <property type="match status" value="1"/>
</dbReference>
<dbReference type="InterPro" id="IPR006234">
    <property type="entry name" value="O-succ-hSer_sulfhydrylase"/>
</dbReference>
<protein>
    <recommendedName>
        <fullName evidence="3">O-succinylhomoserine sulfhydrylase</fullName>
        <shortName evidence="3">OSH sulfhydrylase</shortName>
        <shortName evidence="3">OSHS sulfhydrylase</shortName>
        <ecNumber evidence="3">2.5.1.-</ecNumber>
    </recommendedName>
</protein>
<dbReference type="EMBL" id="JBHSNA010000004">
    <property type="protein sequence ID" value="MFC5566146.1"/>
    <property type="molecule type" value="Genomic_DNA"/>
</dbReference>
<accession>A0ABW0SB69</accession>
<keyword evidence="6" id="KW-1185">Reference proteome</keyword>
<dbReference type="InterPro" id="IPR015421">
    <property type="entry name" value="PyrdxlP-dep_Trfase_major"/>
</dbReference>
<dbReference type="NCBIfam" id="TIGR01325">
    <property type="entry name" value="O_suc_HS_sulf"/>
    <property type="match status" value="1"/>
</dbReference>
<dbReference type="Proteomes" id="UP001596056">
    <property type="component" value="Unassembled WGS sequence"/>
</dbReference>
<feature type="modified residue" description="N6-(pyridoxal phosphate)lysine" evidence="3">
    <location>
        <position position="207"/>
    </location>
</feature>
<keyword evidence="3" id="KW-0486">Methionine biosynthesis</keyword>
<sequence>MDQWKRRTRAVHSGIRRSQYNEVSEAIFLTQGFVYDSAEQAEARFLEAGPDEFIYARYGNPTTSMFEQRMAALEGAEDAFATASGMAAVSGALMAMLRAGDHVVASRALFGSCLYVLEEVLRRYGVEVEFVDGTDLGQWRAAVRPGTKAVFFESVSNPTLEVIDIRAVAEIAHSVGALVLADNVFATPTFSRAIELGADVVIYSATKHVDGQGRALGGIVLGTRHFVRKVLEPYMKHTGGAMSPFTSWIMLKGLETMDLRVRAQAATALALAQALEGRLGRVIHPGLESHPQHALAMAQTGSGGTVLSFDVGSREAAFAFLNALRIVVISNNLGDAKSIATHPASTTHQRLPSEQKATLGITPGLIRLSCGLEDADDLLADVFGALEAAQAAHPARDAAE</sequence>
<evidence type="ECO:0000256" key="1">
    <source>
        <dbReference type="ARBA" id="ARBA00001933"/>
    </source>
</evidence>
<dbReference type="InterPro" id="IPR015424">
    <property type="entry name" value="PyrdxlP-dep_Trfase"/>
</dbReference>
<comment type="pathway">
    <text evidence="3">Amino-acid biosynthesis; L-methionine biosynthesis via de novo pathway; L-homocysteine from O-succinyl-L-homoserine: step 1/1.</text>
</comment>
<keyword evidence="3" id="KW-0808">Transferase</keyword>
<proteinExistence type="inferred from homology"/>
<comment type="cofactor">
    <cofactor evidence="1 3 4">
        <name>pyridoxal 5'-phosphate</name>
        <dbReference type="ChEBI" id="CHEBI:597326"/>
    </cofactor>
</comment>
<keyword evidence="2 3" id="KW-0663">Pyridoxal phosphate</keyword>
<dbReference type="EC" id="2.5.1.-" evidence="3"/>
<dbReference type="Pfam" id="PF01053">
    <property type="entry name" value="Cys_Met_Meta_PP"/>
    <property type="match status" value="1"/>
</dbReference>
<dbReference type="PANTHER" id="PTHR11808:SF80">
    <property type="entry name" value="CYSTATHIONINE GAMMA-LYASE"/>
    <property type="match status" value="1"/>
</dbReference>
<comment type="subunit">
    <text evidence="3">Homotetramer.</text>
</comment>
<comment type="catalytic activity">
    <reaction evidence="3">
        <text>O-succinyl-L-homoserine + hydrogen sulfide = L-homocysteine + succinate</text>
        <dbReference type="Rhea" id="RHEA:27826"/>
        <dbReference type="ChEBI" id="CHEBI:29919"/>
        <dbReference type="ChEBI" id="CHEBI:30031"/>
        <dbReference type="ChEBI" id="CHEBI:57661"/>
        <dbReference type="ChEBI" id="CHEBI:58199"/>
    </reaction>
</comment>
<dbReference type="RefSeq" id="WP_209839042.1">
    <property type="nucleotide sequence ID" value="NZ_JAGGJP010000004.1"/>
</dbReference>
<evidence type="ECO:0000313" key="5">
    <source>
        <dbReference type="EMBL" id="MFC5566146.1"/>
    </source>
</evidence>
<comment type="function">
    <text evidence="3">Catalyzes the formation of L-homocysteine from O-succinyl-L-homoserine (OSHS) and hydrogen sulfide.</text>
</comment>
<dbReference type="CDD" id="cd00614">
    <property type="entry name" value="CGS_like"/>
    <property type="match status" value="1"/>
</dbReference>
<dbReference type="HAMAP" id="MF_02056">
    <property type="entry name" value="MetZ"/>
    <property type="match status" value="1"/>
</dbReference>
<comment type="caution">
    <text evidence="5">The sequence shown here is derived from an EMBL/GenBank/DDBJ whole genome shotgun (WGS) entry which is preliminary data.</text>
</comment>